<reference evidence="8 9" key="1">
    <citation type="submission" date="2020-01" db="EMBL/GenBank/DDBJ databases">
        <title>The possibility of degradation of plastic by Microbulbifer hydrolyticus IRE-31.</title>
        <authorList>
            <person name="Liu L."/>
        </authorList>
    </citation>
    <scope>NUCLEOTIDE SEQUENCE [LARGE SCALE GENOMIC DNA]</scope>
    <source>
        <strain evidence="8 9">IRE-31</strain>
    </source>
</reference>
<feature type="transmembrane region" description="Helical" evidence="5">
    <location>
        <begin position="169"/>
        <end position="196"/>
    </location>
</feature>
<feature type="domain" description="Yip1" evidence="6">
    <location>
        <begin position="8"/>
        <end position="185"/>
    </location>
</feature>
<evidence type="ECO:0000256" key="1">
    <source>
        <dbReference type="ARBA" id="ARBA00004141"/>
    </source>
</evidence>
<evidence type="ECO:0000313" key="7">
    <source>
        <dbReference type="EMBL" id="MBB5212181.1"/>
    </source>
</evidence>
<dbReference type="GO" id="GO:0016020">
    <property type="term" value="C:membrane"/>
    <property type="evidence" value="ECO:0007669"/>
    <property type="project" value="UniProtKB-SubCell"/>
</dbReference>
<protein>
    <submittedName>
        <fullName evidence="8">DUF1282 domain-containing protein</fullName>
    </submittedName>
    <submittedName>
        <fullName evidence="7">Small-conductance mechanosensitive channel</fullName>
    </submittedName>
</protein>
<keyword evidence="2 5" id="KW-0812">Transmembrane</keyword>
<evidence type="ECO:0000259" key="6">
    <source>
        <dbReference type="Pfam" id="PF04893"/>
    </source>
</evidence>
<evidence type="ECO:0000256" key="3">
    <source>
        <dbReference type="ARBA" id="ARBA00022989"/>
    </source>
</evidence>
<dbReference type="InterPro" id="IPR006977">
    <property type="entry name" value="Yip1_dom"/>
</dbReference>
<feature type="transmembrane region" description="Helical" evidence="5">
    <location>
        <begin position="28"/>
        <end position="49"/>
    </location>
</feature>
<feature type="transmembrane region" description="Helical" evidence="5">
    <location>
        <begin position="69"/>
        <end position="89"/>
    </location>
</feature>
<organism evidence="7 10">
    <name type="scientific">Microbulbifer hydrolyticus</name>
    <dbReference type="NCBI Taxonomy" id="48074"/>
    <lineage>
        <taxon>Bacteria</taxon>
        <taxon>Pseudomonadati</taxon>
        <taxon>Pseudomonadota</taxon>
        <taxon>Gammaproteobacteria</taxon>
        <taxon>Cellvibrionales</taxon>
        <taxon>Microbulbiferaceae</taxon>
        <taxon>Microbulbifer</taxon>
    </lineage>
</organism>
<dbReference type="Proteomes" id="UP000464675">
    <property type="component" value="Chromosome"/>
</dbReference>
<dbReference type="EMBL" id="JACHHR010000003">
    <property type="protein sequence ID" value="MBB5212181.1"/>
    <property type="molecule type" value="Genomic_DNA"/>
</dbReference>
<dbReference type="AlphaFoldDB" id="A0A6P1TCY5"/>
<reference evidence="7 10" key="2">
    <citation type="submission" date="2020-08" db="EMBL/GenBank/DDBJ databases">
        <title>Genomic Encyclopedia of Type Strains, Phase IV (KMG-IV): sequencing the most valuable type-strain genomes for metagenomic binning, comparative biology and taxonomic classification.</title>
        <authorList>
            <person name="Goeker M."/>
        </authorList>
    </citation>
    <scope>NUCLEOTIDE SEQUENCE [LARGE SCALE GENOMIC DNA]</scope>
    <source>
        <strain evidence="7 10">DSM 11525</strain>
    </source>
</reference>
<dbReference type="EMBL" id="CP047491">
    <property type="protein sequence ID" value="QHQ39847.1"/>
    <property type="molecule type" value="Genomic_DNA"/>
</dbReference>
<evidence type="ECO:0000313" key="9">
    <source>
        <dbReference type="Proteomes" id="UP000464675"/>
    </source>
</evidence>
<keyword evidence="4 5" id="KW-0472">Membrane</keyword>
<evidence type="ECO:0000256" key="5">
    <source>
        <dbReference type="SAM" id="Phobius"/>
    </source>
</evidence>
<keyword evidence="3 5" id="KW-1133">Transmembrane helix</keyword>
<gene>
    <name evidence="8" type="ORF">GTQ55_13200</name>
    <name evidence="7" type="ORF">HNQ53_002406</name>
</gene>
<evidence type="ECO:0000313" key="8">
    <source>
        <dbReference type="EMBL" id="QHQ39847.1"/>
    </source>
</evidence>
<name>A0A6P1TCY5_9GAMM</name>
<dbReference type="Proteomes" id="UP000563601">
    <property type="component" value="Unassembled WGS sequence"/>
</dbReference>
<dbReference type="Pfam" id="PF04893">
    <property type="entry name" value="Yip1"/>
    <property type="match status" value="1"/>
</dbReference>
<dbReference type="RefSeq" id="WP_161859161.1">
    <property type="nucleotide sequence ID" value="NZ_CP047491.1"/>
</dbReference>
<keyword evidence="9" id="KW-1185">Reference proteome</keyword>
<feature type="transmembrane region" description="Helical" evidence="5">
    <location>
        <begin position="110"/>
        <end position="129"/>
    </location>
</feature>
<accession>A0A6P1TCY5</accession>
<feature type="transmembrane region" description="Helical" evidence="5">
    <location>
        <begin position="135"/>
        <end position="157"/>
    </location>
</feature>
<evidence type="ECO:0000313" key="10">
    <source>
        <dbReference type="Proteomes" id="UP000563601"/>
    </source>
</evidence>
<dbReference type="OrthoDB" id="9808452at2"/>
<evidence type="ECO:0000256" key="4">
    <source>
        <dbReference type="ARBA" id="ARBA00023136"/>
    </source>
</evidence>
<evidence type="ECO:0000256" key="2">
    <source>
        <dbReference type="ARBA" id="ARBA00022692"/>
    </source>
</evidence>
<sequence length="205" mass="22737">MRLLSHTIGIFTNPDKEWQSIRSDKHSFVQVFLSHVPILALIPVVSGYIGVTQVGFRIGDNLQKLTPSSALTLSVITYFAILFGVYIFGEFINWMAKSFRVPGNEETRHYEGTALAVFATTPIFLVGFIGLYPSLWLNAGVTLLATCYSIYLIYEGIPILMNIDKERAFVYASSVVTVGLVLLVTVRVGTVILWSMGMGPVYQDT</sequence>
<proteinExistence type="predicted"/>
<comment type="subcellular location">
    <subcellularLocation>
        <location evidence="1">Membrane</location>
        <topology evidence="1">Multi-pass membrane protein</topology>
    </subcellularLocation>
</comment>